<keyword evidence="2 4" id="KW-0732">Signal</keyword>
<keyword evidence="3 7" id="KW-0378">Hydrolase</keyword>
<feature type="chain" id="PRO_5046736474" evidence="4">
    <location>
        <begin position="20"/>
        <end position="453"/>
    </location>
</feature>
<dbReference type="InterPro" id="IPR013780">
    <property type="entry name" value="Glyco_hydro_b"/>
</dbReference>
<dbReference type="SUPFAM" id="SSF51445">
    <property type="entry name" value="(Trans)glycosidases"/>
    <property type="match status" value="1"/>
</dbReference>
<sequence length="453" mass="49509">MRRHLIVASLLVVPLIWQAQPAAASAAAIDIDIDIDNSAKYQKIDGFGVSTAFRRNELIKALPEDKQREILDLWFSREKGAGFSLLRLGIGSRPAGVPYDQMVSIQPEDPGGPAAPPKYVWDGDDNSQVWMAKAARRYGVERFFADAWSAPGYMKDNGDARNGGTLLPEWQHAYANYLVQYAKFYAQEGIKITDLGFTNEPDWTAPYESMRFTPEQAAQFVKVLGPVASAAHVNLVCCDSFGWDQAKAYTEAIEADPEARRWVKVHSGHSYASPPTSPLPTDRNTWMSEWGPGGNTWDESWDDGSGQDGMTIAQAVNDALTLGNASAYIYWLGVSSGATRAFISVDTTNKTYRVSRRLWAMAAYSRFIRPGAVRLGATASDPALKVSAFRNADGSRVIEILNTGTSPVTWDKIKGHGRARAYVTDENNAVAPIALHGKSVTVAPRALTTVVLG</sequence>
<feature type="signal peptide" evidence="4">
    <location>
        <begin position="1"/>
        <end position="19"/>
    </location>
</feature>
<protein>
    <submittedName>
        <fullName evidence="7">Glycoside hydrolase family 30 protein</fullName>
    </submittedName>
</protein>
<accession>A0ABR8L1N4</accession>
<proteinExistence type="inferred from homology"/>
<dbReference type="SUPFAM" id="SSF51011">
    <property type="entry name" value="Glycosyl hydrolase domain"/>
    <property type="match status" value="1"/>
</dbReference>
<dbReference type="Pfam" id="PF17189">
    <property type="entry name" value="Glyco_hydro_30C"/>
    <property type="match status" value="1"/>
</dbReference>
<dbReference type="InterPro" id="IPR017853">
    <property type="entry name" value="GH"/>
</dbReference>
<evidence type="ECO:0000259" key="5">
    <source>
        <dbReference type="Pfam" id="PF14587"/>
    </source>
</evidence>
<reference evidence="7 8" key="1">
    <citation type="submission" date="2020-09" db="EMBL/GenBank/DDBJ databases">
        <title>Actinomycete isolated from the Camponotus japonicus Mayr.</title>
        <authorList>
            <person name="Gong X."/>
        </authorList>
    </citation>
    <scope>NUCLEOTIDE SEQUENCE [LARGE SCALE GENOMIC DNA]</scope>
    <source>
        <strain evidence="7 8">2C-HV3</strain>
    </source>
</reference>
<dbReference type="Proteomes" id="UP000653231">
    <property type="component" value="Unassembled WGS sequence"/>
</dbReference>
<organism evidence="7 8">
    <name type="scientific">Microbispora bryophytorum subsp. camponoti</name>
    <dbReference type="NCBI Taxonomy" id="1677852"/>
    <lineage>
        <taxon>Bacteria</taxon>
        <taxon>Bacillati</taxon>
        <taxon>Actinomycetota</taxon>
        <taxon>Actinomycetes</taxon>
        <taxon>Streptosporangiales</taxon>
        <taxon>Streptosporangiaceae</taxon>
        <taxon>Microbispora</taxon>
    </lineage>
</organism>
<dbReference type="Gene3D" id="2.60.40.1180">
    <property type="entry name" value="Golgi alpha-mannosidase II"/>
    <property type="match status" value="1"/>
</dbReference>
<dbReference type="InterPro" id="IPR039514">
    <property type="entry name" value="6GAL-like"/>
</dbReference>
<comment type="similarity">
    <text evidence="1">Belongs to the glycosyl hydrolase 30 family.</text>
</comment>
<gene>
    <name evidence="7" type="ORF">IEQ31_04160</name>
</gene>
<evidence type="ECO:0000259" key="6">
    <source>
        <dbReference type="Pfam" id="PF17189"/>
    </source>
</evidence>
<comment type="caution">
    <text evidence="7">The sequence shown here is derived from an EMBL/GenBank/DDBJ whole genome shotgun (WGS) entry which is preliminary data.</text>
</comment>
<dbReference type="InterPro" id="IPR033452">
    <property type="entry name" value="GH30_C"/>
</dbReference>
<dbReference type="PANTHER" id="PTHR11069">
    <property type="entry name" value="GLUCOSYLCERAMIDASE"/>
    <property type="match status" value="1"/>
</dbReference>
<evidence type="ECO:0000313" key="8">
    <source>
        <dbReference type="Proteomes" id="UP000653231"/>
    </source>
</evidence>
<keyword evidence="8" id="KW-1185">Reference proteome</keyword>
<evidence type="ECO:0000256" key="4">
    <source>
        <dbReference type="SAM" id="SignalP"/>
    </source>
</evidence>
<dbReference type="InterPro" id="IPR001139">
    <property type="entry name" value="Glyco_hydro_30"/>
</dbReference>
<dbReference type="EMBL" id="JACXRZ010000003">
    <property type="protein sequence ID" value="MBD3142378.1"/>
    <property type="molecule type" value="Genomic_DNA"/>
</dbReference>
<dbReference type="Gene3D" id="3.20.20.80">
    <property type="entry name" value="Glycosidases"/>
    <property type="match status" value="1"/>
</dbReference>
<evidence type="ECO:0000256" key="2">
    <source>
        <dbReference type="ARBA" id="ARBA00022729"/>
    </source>
</evidence>
<dbReference type="PANTHER" id="PTHR11069:SF23">
    <property type="entry name" value="LYSOSOMAL ACID GLUCOSYLCERAMIDASE"/>
    <property type="match status" value="1"/>
</dbReference>
<dbReference type="GO" id="GO:0016787">
    <property type="term" value="F:hydrolase activity"/>
    <property type="evidence" value="ECO:0007669"/>
    <property type="project" value="UniProtKB-KW"/>
</dbReference>
<name>A0ABR8L1N4_9ACTN</name>
<dbReference type="RefSeq" id="WP_191050194.1">
    <property type="nucleotide sequence ID" value="NZ_JACXRZ010000003.1"/>
</dbReference>
<evidence type="ECO:0000313" key="7">
    <source>
        <dbReference type="EMBL" id="MBD3142378.1"/>
    </source>
</evidence>
<feature type="domain" description="Endo-beta-1,6-galactanase-like" evidence="5">
    <location>
        <begin position="32"/>
        <end position="231"/>
    </location>
</feature>
<evidence type="ECO:0000256" key="1">
    <source>
        <dbReference type="ARBA" id="ARBA00005382"/>
    </source>
</evidence>
<dbReference type="Pfam" id="PF14587">
    <property type="entry name" value="Glyco_hydr_30_2"/>
    <property type="match status" value="1"/>
</dbReference>
<feature type="domain" description="Glycosyl hydrolase family 30 beta sandwich" evidence="6">
    <location>
        <begin position="371"/>
        <end position="441"/>
    </location>
</feature>
<evidence type="ECO:0000256" key="3">
    <source>
        <dbReference type="ARBA" id="ARBA00022801"/>
    </source>
</evidence>